<dbReference type="KEGG" id="tel:tll1550"/>
<evidence type="ECO:0000313" key="2">
    <source>
        <dbReference type="Proteomes" id="UP000000440"/>
    </source>
</evidence>
<dbReference type="PANTHER" id="PTHR30372">
    <property type="entry name" value="LIPID-A-DISACCHARIDE SYNTHASE"/>
    <property type="match status" value="1"/>
</dbReference>
<organism evidence="1 2">
    <name type="scientific">Thermosynechococcus vestitus (strain NIES-2133 / IAM M-273 / BP-1)</name>
    <dbReference type="NCBI Taxonomy" id="197221"/>
    <lineage>
        <taxon>Bacteria</taxon>
        <taxon>Bacillati</taxon>
        <taxon>Cyanobacteriota</taxon>
        <taxon>Cyanophyceae</taxon>
        <taxon>Acaryochloridales</taxon>
        <taxon>Thermosynechococcaceae</taxon>
        <taxon>Thermosynechococcus</taxon>
    </lineage>
</organism>
<dbReference type="STRING" id="197221.gene:10748151"/>
<dbReference type="InterPro" id="IPR003835">
    <property type="entry name" value="Glyco_trans_19"/>
</dbReference>
<dbReference type="GO" id="GO:0009245">
    <property type="term" value="P:lipid A biosynthetic process"/>
    <property type="evidence" value="ECO:0007669"/>
    <property type="project" value="InterPro"/>
</dbReference>
<dbReference type="GO" id="GO:0005543">
    <property type="term" value="F:phospholipid binding"/>
    <property type="evidence" value="ECO:0007669"/>
    <property type="project" value="TreeGrafter"/>
</dbReference>
<dbReference type="PANTHER" id="PTHR30372:SF6">
    <property type="entry name" value="LIPID-A-DISACCHARIDE SYNTHASE"/>
    <property type="match status" value="1"/>
</dbReference>
<dbReference type="GO" id="GO:0016020">
    <property type="term" value="C:membrane"/>
    <property type="evidence" value="ECO:0007669"/>
    <property type="project" value="GOC"/>
</dbReference>
<keyword evidence="2" id="KW-1185">Reference proteome</keyword>
<dbReference type="AlphaFoldDB" id="Q8DIN2"/>
<sequence>MTSPLEIVLLSNGPGELATWVYPFVTRLRQRVKQGVRVSVVMVPCPHASGQEAEIARRYPGVDRVLPATEFWHLLRTKTTRSNWDWFPQGVVVFLGGDQLFAVLLAKRLGYCCVLYCEWQARWQRWVDGIGLRRPLPVGNTKAKVAVVGDLMTDVQALALDCLPNVRQQLGVAPDAPLVGLMVGSKPNKLKLGVPLSLGIADHLAAAHPPIHCVIPVAPTLTLNTLSCYADPRFNPELKYVEGTTATLNQPREGLPYLETPRGTKIYLWQQLPHYPLLRQVALCVTTVGANTAELAALNVPMIVLLPAQQLRVQRAHPWDGLAGLLVGLPAIGRQWTVLVFWTLVAKGLGWWRFWQLWRSPEIDWDLVKQGLGYKAWPNIWAGREIVPELVGPIDPQTVAQQIIDLLNHPQKLDQMRQDLRQQVGSPGAAAKLVDLTLQVAGWPASDPECP</sequence>
<dbReference type="EMBL" id="BA000039">
    <property type="protein sequence ID" value="BAC09102.1"/>
    <property type="molecule type" value="Genomic_DNA"/>
</dbReference>
<accession>Q8DIN2</accession>
<dbReference type="eggNOG" id="COG0763">
    <property type="taxonomic scope" value="Bacteria"/>
</dbReference>
<dbReference type="Proteomes" id="UP000000440">
    <property type="component" value="Chromosome"/>
</dbReference>
<dbReference type="EnsemblBacteria" id="BAC09102">
    <property type="protein sequence ID" value="BAC09102"/>
    <property type="gene ID" value="BAC09102"/>
</dbReference>
<evidence type="ECO:0000313" key="1">
    <source>
        <dbReference type="EMBL" id="BAC09102.1"/>
    </source>
</evidence>
<reference evidence="1 2" key="1">
    <citation type="journal article" date="2002" name="DNA Res.">
        <title>Complete genome structure of the thermophilic cyanobacterium Thermosynechococcus elongatus BP-1.</title>
        <authorList>
            <person name="Nakamura Y."/>
            <person name="Kaneko T."/>
            <person name="Sato S."/>
            <person name="Ikeuchi M."/>
            <person name="Katoh H."/>
            <person name="Sasamoto S."/>
            <person name="Watanabe A."/>
            <person name="Iriguchi M."/>
            <person name="Kawashima K."/>
            <person name="Kimura T."/>
            <person name="Kishida Y."/>
            <person name="Kiyokawa C."/>
            <person name="Kohara M."/>
            <person name="Matsumoto M."/>
            <person name="Matsuno A."/>
            <person name="Nakazaki N."/>
            <person name="Shimpo S."/>
            <person name="Sugimoto M."/>
            <person name="Takeuchi C."/>
            <person name="Yamada M."/>
            <person name="Tabata S."/>
        </authorList>
    </citation>
    <scope>NUCLEOTIDE SEQUENCE [LARGE SCALE GENOMIC DNA]</scope>
    <source>
        <strain evidence="2">IAM M-273 / NIES-2133 / BP-1</strain>
    </source>
</reference>
<protein>
    <submittedName>
        <fullName evidence="1">Tll1550 protein</fullName>
    </submittedName>
</protein>
<gene>
    <name evidence="1" type="ordered locus">tll1550</name>
</gene>
<proteinExistence type="predicted"/>
<dbReference type="GO" id="GO:0008915">
    <property type="term" value="F:lipid-A-disaccharide synthase activity"/>
    <property type="evidence" value="ECO:0007669"/>
    <property type="project" value="InterPro"/>
</dbReference>
<dbReference type="PATRIC" id="fig|197221.4.peg.1626"/>
<name>Q8DIN2_THEVB</name>
<dbReference type="SUPFAM" id="SSF53756">
    <property type="entry name" value="UDP-Glycosyltransferase/glycogen phosphorylase"/>
    <property type="match status" value="1"/>
</dbReference>